<dbReference type="AlphaFoldDB" id="A0A4P2VVY6"/>
<dbReference type="KEGG" id="sbf:JCM31447_15450"/>
<dbReference type="Pfam" id="PF17263">
    <property type="entry name" value="DUF5329"/>
    <property type="match status" value="1"/>
</dbReference>
<reference evidence="2 3" key="1">
    <citation type="submission" date="2018-12" db="EMBL/GenBank/DDBJ databases">
        <title>Rubrispira sanarue gen. nov., sp., nov., a member of the order Silvanigrellales, isolated from a brackish lake in Hamamatsu Japan.</title>
        <authorList>
            <person name="Maejima Y."/>
            <person name="Iino T."/>
            <person name="Muraguchi Y."/>
            <person name="Fukuda K."/>
            <person name="Nojiri H."/>
            <person name="Ohkuma M."/>
            <person name="Moriuchi R."/>
            <person name="Dohra H."/>
            <person name="Kimbara K."/>
            <person name="Shintani M."/>
        </authorList>
    </citation>
    <scope>NUCLEOTIDE SEQUENCE [LARGE SCALE GENOMIC DNA]</scope>
    <source>
        <strain evidence="2 3">RF1110005</strain>
    </source>
</reference>
<keyword evidence="1" id="KW-1133">Transmembrane helix</keyword>
<sequence>MIDHNQFKFLSFLVGFIFIFTHIFSISEEKKSIISLSDEKIITKLIATIADSNLKFIRNGSSYSAKEAASHLQLKLEITSKKKFNGKITVCEFINNVATKSIFSGLPYQIEVESGKKILLHVWLIENLKKQDAALAERCNKNSGD</sequence>
<evidence type="ECO:0000313" key="3">
    <source>
        <dbReference type="Proteomes" id="UP000291236"/>
    </source>
</evidence>
<dbReference type="Proteomes" id="UP000291236">
    <property type="component" value="Chromosome"/>
</dbReference>
<name>A0A4P2VVY6_FLUSA</name>
<keyword evidence="1" id="KW-0472">Membrane</keyword>
<evidence type="ECO:0000313" key="2">
    <source>
        <dbReference type="EMBL" id="BBH53102.1"/>
    </source>
</evidence>
<keyword evidence="3" id="KW-1185">Reference proteome</keyword>
<dbReference type="RefSeq" id="WP_130608280.1">
    <property type="nucleotide sequence ID" value="NZ_AP019368.1"/>
</dbReference>
<accession>A0A4P2VVY6</accession>
<dbReference type="OrthoDB" id="344871at2"/>
<protein>
    <submittedName>
        <fullName evidence="2">Uncharacterized protein</fullName>
    </submittedName>
</protein>
<proteinExistence type="predicted"/>
<keyword evidence="1" id="KW-0812">Transmembrane</keyword>
<dbReference type="EMBL" id="AP019368">
    <property type="protein sequence ID" value="BBH53102.1"/>
    <property type="molecule type" value="Genomic_DNA"/>
</dbReference>
<feature type="transmembrane region" description="Helical" evidence="1">
    <location>
        <begin position="6"/>
        <end position="26"/>
    </location>
</feature>
<organism evidence="2 3">
    <name type="scientific">Fluviispira sanaruensis</name>
    <dbReference type="NCBI Taxonomy" id="2493639"/>
    <lineage>
        <taxon>Bacteria</taxon>
        <taxon>Pseudomonadati</taxon>
        <taxon>Bdellovibrionota</taxon>
        <taxon>Oligoflexia</taxon>
        <taxon>Silvanigrellales</taxon>
        <taxon>Silvanigrellaceae</taxon>
        <taxon>Fluviispira</taxon>
    </lineage>
</organism>
<evidence type="ECO:0000256" key="1">
    <source>
        <dbReference type="SAM" id="Phobius"/>
    </source>
</evidence>
<gene>
    <name evidence="2" type="ORF">JCM31447_15450</name>
</gene>
<dbReference type="InterPro" id="IPR035242">
    <property type="entry name" value="DUF5329"/>
</dbReference>